<protein>
    <submittedName>
        <fullName evidence="1">Uncharacterized protein</fullName>
    </submittedName>
</protein>
<evidence type="ECO:0000313" key="1">
    <source>
        <dbReference type="EMBL" id="TNN74472.1"/>
    </source>
</evidence>
<gene>
    <name evidence="1" type="ORF">EYF80_015252</name>
</gene>
<accession>A0A4Z2IAQ0</accession>
<keyword evidence="2" id="KW-1185">Reference proteome</keyword>
<comment type="caution">
    <text evidence="1">The sequence shown here is derived from an EMBL/GenBank/DDBJ whole genome shotgun (WGS) entry which is preliminary data.</text>
</comment>
<evidence type="ECO:0000313" key="2">
    <source>
        <dbReference type="Proteomes" id="UP000314294"/>
    </source>
</evidence>
<name>A0A4Z2IAQ0_9TELE</name>
<organism evidence="1 2">
    <name type="scientific">Liparis tanakae</name>
    <name type="common">Tanaka's snailfish</name>
    <dbReference type="NCBI Taxonomy" id="230148"/>
    <lineage>
        <taxon>Eukaryota</taxon>
        <taxon>Metazoa</taxon>
        <taxon>Chordata</taxon>
        <taxon>Craniata</taxon>
        <taxon>Vertebrata</taxon>
        <taxon>Euteleostomi</taxon>
        <taxon>Actinopterygii</taxon>
        <taxon>Neopterygii</taxon>
        <taxon>Teleostei</taxon>
        <taxon>Neoteleostei</taxon>
        <taxon>Acanthomorphata</taxon>
        <taxon>Eupercaria</taxon>
        <taxon>Perciformes</taxon>
        <taxon>Cottioidei</taxon>
        <taxon>Cottales</taxon>
        <taxon>Liparidae</taxon>
        <taxon>Liparis</taxon>
    </lineage>
</organism>
<proteinExistence type="predicted"/>
<dbReference type="AlphaFoldDB" id="A0A4Z2IAQ0"/>
<sequence>MATETSQMATTVHDLRRRANRGRLRMRTLAGGLAGGATIRYRSTDSAARLKISPPTVTEVMNPRRTQVPPPSRQSRELALRRTHGSVSRAPRSARLRLRSSTELGWERLRGFLTSTSHSRSRDTRLTRGSTTVKEMVVLVDTTLKRRLTMAGMVKANLNTLFKGGG</sequence>
<reference evidence="1 2" key="1">
    <citation type="submission" date="2019-03" db="EMBL/GenBank/DDBJ databases">
        <title>First draft genome of Liparis tanakae, snailfish: a comprehensive survey of snailfish specific genes.</title>
        <authorList>
            <person name="Kim W."/>
            <person name="Song I."/>
            <person name="Jeong J.-H."/>
            <person name="Kim D."/>
            <person name="Kim S."/>
            <person name="Ryu S."/>
            <person name="Song J.Y."/>
            <person name="Lee S.K."/>
        </authorList>
    </citation>
    <scope>NUCLEOTIDE SEQUENCE [LARGE SCALE GENOMIC DNA]</scope>
    <source>
        <tissue evidence="1">Muscle</tissue>
    </source>
</reference>
<dbReference type="EMBL" id="SRLO01000113">
    <property type="protein sequence ID" value="TNN74472.1"/>
    <property type="molecule type" value="Genomic_DNA"/>
</dbReference>
<dbReference type="Proteomes" id="UP000314294">
    <property type="component" value="Unassembled WGS sequence"/>
</dbReference>